<sequence>GEEKQQQLQRRPHGSDTTLSEEVSVSPSKSIVASSLPDRSTESYNTNASAAKSDATLYVDPASFKPPLYGPKHAQVWGAPHWIPVSKNTYELKDGSTLEILDYPASGDKKVSFLLKSGEQILLERTENGHSLMMLDKNHRVAHAIGTDWKEPKGICSA</sequence>
<feature type="compositionally biased region" description="Low complexity" evidence="1">
    <location>
        <begin position="23"/>
        <end position="35"/>
    </location>
</feature>
<feature type="region of interest" description="Disordered" evidence="1">
    <location>
        <begin position="1"/>
        <end position="50"/>
    </location>
</feature>
<dbReference type="AlphaFoldDB" id="A0AAV5U694"/>
<name>A0AAV5U694_9BILA</name>
<reference evidence="2" key="1">
    <citation type="submission" date="2023-10" db="EMBL/GenBank/DDBJ databases">
        <title>Genome assembly of Pristionchus species.</title>
        <authorList>
            <person name="Yoshida K."/>
            <person name="Sommer R.J."/>
        </authorList>
    </citation>
    <scope>NUCLEOTIDE SEQUENCE</scope>
    <source>
        <strain evidence="2">RS0144</strain>
    </source>
</reference>
<proteinExistence type="predicted"/>
<feature type="non-terminal residue" evidence="2">
    <location>
        <position position="1"/>
    </location>
</feature>
<evidence type="ECO:0000256" key="1">
    <source>
        <dbReference type="SAM" id="MobiDB-lite"/>
    </source>
</evidence>
<comment type="caution">
    <text evidence="2">The sequence shown here is derived from an EMBL/GenBank/DDBJ whole genome shotgun (WGS) entry which is preliminary data.</text>
</comment>
<organism evidence="2 3">
    <name type="scientific">Pristionchus entomophagus</name>
    <dbReference type="NCBI Taxonomy" id="358040"/>
    <lineage>
        <taxon>Eukaryota</taxon>
        <taxon>Metazoa</taxon>
        <taxon>Ecdysozoa</taxon>
        <taxon>Nematoda</taxon>
        <taxon>Chromadorea</taxon>
        <taxon>Rhabditida</taxon>
        <taxon>Rhabditina</taxon>
        <taxon>Diplogasteromorpha</taxon>
        <taxon>Diplogasteroidea</taxon>
        <taxon>Neodiplogasteridae</taxon>
        <taxon>Pristionchus</taxon>
    </lineage>
</organism>
<evidence type="ECO:0000313" key="3">
    <source>
        <dbReference type="Proteomes" id="UP001432027"/>
    </source>
</evidence>
<keyword evidence="3" id="KW-1185">Reference proteome</keyword>
<protein>
    <submittedName>
        <fullName evidence="2">Uncharacterized protein</fullName>
    </submittedName>
</protein>
<dbReference type="EMBL" id="BTSX01000005">
    <property type="protein sequence ID" value="GMT01629.1"/>
    <property type="molecule type" value="Genomic_DNA"/>
</dbReference>
<accession>A0AAV5U694</accession>
<dbReference type="Proteomes" id="UP001432027">
    <property type="component" value="Unassembled WGS sequence"/>
</dbReference>
<gene>
    <name evidence="2" type="ORF">PENTCL1PPCAC_23803</name>
</gene>
<evidence type="ECO:0000313" key="2">
    <source>
        <dbReference type="EMBL" id="GMT01629.1"/>
    </source>
</evidence>